<keyword evidence="2" id="KW-1185">Reference proteome</keyword>
<dbReference type="Proteomes" id="UP001392437">
    <property type="component" value="Unassembled WGS sequence"/>
</dbReference>
<sequence length="89" mass="9946">MFIHAILDLSKQDWLESAKDGGQGVWLSGIEMTQPDVATTKEAFADFLAHEMVPPCTIHWQNTITWESDSTGGHSCLNWFIYVSANSCQ</sequence>
<accession>A0AAW0RAZ4</accession>
<comment type="caution">
    <text evidence="1">The sequence shown here is derived from an EMBL/GenBank/DDBJ whole genome shotgun (WGS) entry which is preliminary data.</text>
</comment>
<dbReference type="EMBL" id="JAQQWP010000001">
    <property type="protein sequence ID" value="KAK8131929.1"/>
    <property type="molecule type" value="Genomic_DNA"/>
</dbReference>
<evidence type="ECO:0000313" key="2">
    <source>
        <dbReference type="Proteomes" id="UP001392437"/>
    </source>
</evidence>
<gene>
    <name evidence="1" type="ORF">PG999_000102</name>
</gene>
<protein>
    <submittedName>
        <fullName evidence="1">Uncharacterized protein</fullName>
    </submittedName>
</protein>
<proteinExistence type="predicted"/>
<evidence type="ECO:0000313" key="1">
    <source>
        <dbReference type="EMBL" id="KAK8131929.1"/>
    </source>
</evidence>
<dbReference type="AlphaFoldDB" id="A0AAW0RAZ4"/>
<reference evidence="1 2" key="1">
    <citation type="submission" date="2023-01" db="EMBL/GenBank/DDBJ databases">
        <title>Analysis of 21 Apiospora genomes using comparative genomics revels a genus with tremendous synthesis potential of carbohydrate active enzymes and secondary metabolites.</title>
        <authorList>
            <person name="Sorensen T."/>
        </authorList>
    </citation>
    <scope>NUCLEOTIDE SEQUENCE [LARGE SCALE GENOMIC DNA]</scope>
    <source>
        <strain evidence="1 2">CBS 117206</strain>
    </source>
</reference>
<organism evidence="1 2">
    <name type="scientific">Apiospora kogelbergensis</name>
    <dbReference type="NCBI Taxonomy" id="1337665"/>
    <lineage>
        <taxon>Eukaryota</taxon>
        <taxon>Fungi</taxon>
        <taxon>Dikarya</taxon>
        <taxon>Ascomycota</taxon>
        <taxon>Pezizomycotina</taxon>
        <taxon>Sordariomycetes</taxon>
        <taxon>Xylariomycetidae</taxon>
        <taxon>Amphisphaeriales</taxon>
        <taxon>Apiosporaceae</taxon>
        <taxon>Apiospora</taxon>
    </lineage>
</organism>
<name>A0AAW0RAZ4_9PEZI</name>